<keyword evidence="2" id="KW-0472">Membrane</keyword>
<feature type="compositionally biased region" description="Low complexity" evidence="1">
    <location>
        <begin position="203"/>
        <end position="216"/>
    </location>
</feature>
<accession>A0A5C3LNI6</accession>
<gene>
    <name evidence="3" type="ORF">BDQ12DRAFT_738210</name>
</gene>
<feature type="transmembrane region" description="Helical" evidence="2">
    <location>
        <begin position="678"/>
        <end position="699"/>
    </location>
</feature>
<evidence type="ECO:0000256" key="1">
    <source>
        <dbReference type="SAM" id="MobiDB-lite"/>
    </source>
</evidence>
<evidence type="ECO:0008006" key="5">
    <source>
        <dbReference type="Google" id="ProtNLM"/>
    </source>
</evidence>
<feature type="transmembrane region" description="Helical" evidence="2">
    <location>
        <begin position="642"/>
        <end position="666"/>
    </location>
</feature>
<keyword evidence="2" id="KW-1133">Transmembrane helix</keyword>
<dbReference type="Proteomes" id="UP000308652">
    <property type="component" value="Unassembled WGS sequence"/>
</dbReference>
<evidence type="ECO:0000313" key="3">
    <source>
        <dbReference type="EMBL" id="TFK34470.1"/>
    </source>
</evidence>
<evidence type="ECO:0000313" key="4">
    <source>
        <dbReference type="Proteomes" id="UP000308652"/>
    </source>
</evidence>
<dbReference type="EMBL" id="ML213631">
    <property type="protein sequence ID" value="TFK34470.1"/>
    <property type="molecule type" value="Genomic_DNA"/>
</dbReference>
<feature type="region of interest" description="Disordered" evidence="1">
    <location>
        <begin position="175"/>
        <end position="194"/>
    </location>
</feature>
<keyword evidence="4" id="KW-1185">Reference proteome</keyword>
<proteinExistence type="predicted"/>
<name>A0A5C3LNI6_9AGAR</name>
<keyword evidence="2" id="KW-0812">Transmembrane</keyword>
<protein>
    <recommendedName>
        <fullName evidence="5">WW domain-containing protein</fullName>
    </recommendedName>
</protein>
<dbReference type="AlphaFoldDB" id="A0A5C3LNI6"/>
<sequence length="761" mass="86359">MNLGTTLSAMLSLSDLRRLLHAITRLFTDKNILRSALRRLLLLWSILRSRFKVGRAPGKGDGDGEYGTRQRLSYVDHRREKDEVVSTVATDSSDSPYPPSTLLQTPMDDKLHLLQPGDILGPVDSIAYSLHPYALSVRNASKSSQDLGTIPMNQYTISYPSIPMYNQRNTSHLSFDRPYSRSQSPNLAVPRRSMDRHSMEISVRSRSASPSGSVIVPLPAVEGPSPEPSELPETLSHPRISPQSPEYFMRYDRGLVVPKMETNVKIPPMTTTYKKREDPLGWISCLHPEGARYFFHEQKRIFTDANLYDPNLLDHITTDIAIIYDFIRTQSIELAPTVDLVLDLVYDEEHELIDRYYFADHQSRTIFFLDEIDGYDLPAWHQIEGVTAHSHIGHEIEAQYWYHCQLFPTTLAITHEHVNELRDLLMHAIGDTMTSQTSTSPYDHDDLQKLLGLTNSLKKNVGTSYGGSTFLLSRLMHTFARHRFLNWHGEPCARLNRDQSVYGSITNKRTWLVKTLSPLLFSAPDIHLRSLEKMLVDGVMYSSVWTQSIVKLNNEWQEFILYAMVLLNANVALAIQTVDQDAHPYRSAAQIASYISTVASIGSIMLGLLLVRQNRTKAKESAEDAISFIHRRTHPTLGMETIAIMFSLPYALLMWAMVSFLTAFSLMCFEDSNIPTRLLVGGAWAAIAVLIFWCIWMAWERHIDFPADQLPMGVGATSIKDASSEHQRRSIVCAKADASKKQWQWTKFLRRPSCDSTLTVV</sequence>
<evidence type="ECO:0000256" key="2">
    <source>
        <dbReference type="SAM" id="Phobius"/>
    </source>
</evidence>
<reference evidence="3 4" key="1">
    <citation type="journal article" date="2019" name="Nat. Ecol. Evol.">
        <title>Megaphylogeny resolves global patterns of mushroom evolution.</title>
        <authorList>
            <person name="Varga T."/>
            <person name="Krizsan K."/>
            <person name="Foldi C."/>
            <person name="Dima B."/>
            <person name="Sanchez-Garcia M."/>
            <person name="Sanchez-Ramirez S."/>
            <person name="Szollosi G.J."/>
            <person name="Szarkandi J.G."/>
            <person name="Papp V."/>
            <person name="Albert L."/>
            <person name="Andreopoulos W."/>
            <person name="Angelini C."/>
            <person name="Antonin V."/>
            <person name="Barry K.W."/>
            <person name="Bougher N.L."/>
            <person name="Buchanan P."/>
            <person name="Buyck B."/>
            <person name="Bense V."/>
            <person name="Catcheside P."/>
            <person name="Chovatia M."/>
            <person name="Cooper J."/>
            <person name="Damon W."/>
            <person name="Desjardin D."/>
            <person name="Finy P."/>
            <person name="Geml J."/>
            <person name="Haridas S."/>
            <person name="Hughes K."/>
            <person name="Justo A."/>
            <person name="Karasinski D."/>
            <person name="Kautmanova I."/>
            <person name="Kiss B."/>
            <person name="Kocsube S."/>
            <person name="Kotiranta H."/>
            <person name="LaButti K.M."/>
            <person name="Lechner B.E."/>
            <person name="Liimatainen K."/>
            <person name="Lipzen A."/>
            <person name="Lukacs Z."/>
            <person name="Mihaltcheva S."/>
            <person name="Morgado L.N."/>
            <person name="Niskanen T."/>
            <person name="Noordeloos M.E."/>
            <person name="Ohm R.A."/>
            <person name="Ortiz-Santana B."/>
            <person name="Ovrebo C."/>
            <person name="Racz N."/>
            <person name="Riley R."/>
            <person name="Savchenko A."/>
            <person name="Shiryaev A."/>
            <person name="Soop K."/>
            <person name="Spirin V."/>
            <person name="Szebenyi C."/>
            <person name="Tomsovsky M."/>
            <person name="Tulloss R.E."/>
            <person name="Uehling J."/>
            <person name="Grigoriev I.V."/>
            <person name="Vagvolgyi C."/>
            <person name="Papp T."/>
            <person name="Martin F.M."/>
            <person name="Miettinen O."/>
            <person name="Hibbett D.S."/>
            <person name="Nagy L.G."/>
        </authorList>
    </citation>
    <scope>NUCLEOTIDE SEQUENCE [LARGE SCALE GENOMIC DNA]</scope>
    <source>
        <strain evidence="3 4">CBS 166.37</strain>
    </source>
</reference>
<feature type="transmembrane region" description="Helical" evidence="2">
    <location>
        <begin position="591"/>
        <end position="611"/>
    </location>
</feature>
<organism evidence="3 4">
    <name type="scientific">Crucibulum laeve</name>
    <dbReference type="NCBI Taxonomy" id="68775"/>
    <lineage>
        <taxon>Eukaryota</taxon>
        <taxon>Fungi</taxon>
        <taxon>Dikarya</taxon>
        <taxon>Basidiomycota</taxon>
        <taxon>Agaricomycotina</taxon>
        <taxon>Agaricomycetes</taxon>
        <taxon>Agaricomycetidae</taxon>
        <taxon>Agaricales</taxon>
        <taxon>Agaricineae</taxon>
        <taxon>Nidulariaceae</taxon>
        <taxon>Crucibulum</taxon>
    </lineage>
</organism>
<dbReference type="OrthoDB" id="2657661at2759"/>
<feature type="region of interest" description="Disordered" evidence="1">
    <location>
        <begin position="203"/>
        <end position="243"/>
    </location>
</feature>